<evidence type="ECO:0000256" key="1">
    <source>
        <dbReference type="SAM" id="MobiDB-lite"/>
    </source>
</evidence>
<organism evidence="2 3">
    <name type="scientific">Priapulus caudatus</name>
    <name type="common">Priapulid worm</name>
    <dbReference type="NCBI Taxonomy" id="37621"/>
    <lineage>
        <taxon>Eukaryota</taxon>
        <taxon>Metazoa</taxon>
        <taxon>Ecdysozoa</taxon>
        <taxon>Scalidophora</taxon>
        <taxon>Priapulida</taxon>
        <taxon>Priapulimorpha</taxon>
        <taxon>Priapulimorphida</taxon>
        <taxon>Priapulidae</taxon>
        <taxon>Priapulus</taxon>
    </lineage>
</organism>
<dbReference type="Proteomes" id="UP000695022">
    <property type="component" value="Unplaced"/>
</dbReference>
<feature type="compositionally biased region" description="Basic and acidic residues" evidence="1">
    <location>
        <begin position="161"/>
        <end position="170"/>
    </location>
</feature>
<proteinExistence type="predicted"/>
<keyword evidence="2" id="KW-1185">Reference proteome</keyword>
<sequence length="170" mass="19217">MVISCMRRPLLDTRPESERPTITVAPTAVKSHQMEPAFEAYPPGEQHYGGDLYPHEGYAVDRYGRPYDPASYPGGPETTTTTTEYKQPYPQPGEGATYPPHGYDAPEPYSAEPTGGHHQYDYPPGEPARVRHQYDYPPGEPEEEEVAPAGEKKKKRYRKKKQEEEHDTVV</sequence>
<name>A0ABM1F2C1_PRICU</name>
<feature type="region of interest" description="Disordered" evidence="1">
    <location>
        <begin position="1"/>
        <end position="170"/>
    </location>
</feature>
<gene>
    <name evidence="3" type="primary">LOC106818393</name>
</gene>
<feature type="compositionally biased region" description="Basic and acidic residues" evidence="1">
    <location>
        <begin position="9"/>
        <end position="19"/>
    </location>
</feature>
<feature type="compositionally biased region" description="Low complexity" evidence="1">
    <location>
        <begin position="73"/>
        <end position="88"/>
    </location>
</feature>
<evidence type="ECO:0000313" key="3">
    <source>
        <dbReference type="RefSeq" id="XP_014678592.1"/>
    </source>
</evidence>
<dbReference type="GeneID" id="106818393"/>
<dbReference type="RefSeq" id="XP_014678592.1">
    <property type="nucleotide sequence ID" value="XM_014823106.1"/>
</dbReference>
<accession>A0ABM1F2C1</accession>
<reference evidence="3" key="1">
    <citation type="submission" date="2025-08" db="UniProtKB">
        <authorList>
            <consortium name="RefSeq"/>
        </authorList>
    </citation>
    <scope>IDENTIFICATION</scope>
</reference>
<protein>
    <submittedName>
        <fullName evidence="3">Protein lifeguard 1-like</fullName>
    </submittedName>
</protein>
<evidence type="ECO:0000313" key="2">
    <source>
        <dbReference type="Proteomes" id="UP000695022"/>
    </source>
</evidence>